<gene>
    <name evidence="1" type="ORF">APTSU1_000047100</name>
</gene>
<accession>A0ABQ0EEJ8</accession>
<organism evidence="1 2">
    <name type="scientific">Apodemus speciosus</name>
    <name type="common">Large Japanese field mouse</name>
    <dbReference type="NCBI Taxonomy" id="105296"/>
    <lineage>
        <taxon>Eukaryota</taxon>
        <taxon>Metazoa</taxon>
        <taxon>Chordata</taxon>
        <taxon>Craniata</taxon>
        <taxon>Vertebrata</taxon>
        <taxon>Euteleostomi</taxon>
        <taxon>Mammalia</taxon>
        <taxon>Eutheria</taxon>
        <taxon>Euarchontoglires</taxon>
        <taxon>Glires</taxon>
        <taxon>Rodentia</taxon>
        <taxon>Myomorpha</taxon>
        <taxon>Muroidea</taxon>
        <taxon>Muridae</taxon>
        <taxon>Murinae</taxon>
        <taxon>Apodemus</taxon>
    </lineage>
</organism>
<protein>
    <submittedName>
        <fullName evidence="1">Uncharacterized protein</fullName>
    </submittedName>
</protein>
<reference evidence="1 2" key="1">
    <citation type="submission" date="2024-08" db="EMBL/GenBank/DDBJ databases">
        <title>The draft genome of Apodemus speciosus.</title>
        <authorList>
            <person name="Nabeshima K."/>
            <person name="Suzuki S."/>
            <person name="Onuma M."/>
        </authorList>
    </citation>
    <scope>NUCLEOTIDE SEQUENCE [LARGE SCALE GENOMIC DNA]</scope>
    <source>
        <strain evidence="1">IB14-021</strain>
    </source>
</reference>
<keyword evidence="2" id="KW-1185">Reference proteome</keyword>
<evidence type="ECO:0000313" key="1">
    <source>
        <dbReference type="EMBL" id="GAB1285241.1"/>
    </source>
</evidence>
<dbReference type="EMBL" id="BAAFST010000001">
    <property type="protein sequence ID" value="GAB1285241.1"/>
    <property type="molecule type" value="Genomic_DNA"/>
</dbReference>
<evidence type="ECO:0000313" key="2">
    <source>
        <dbReference type="Proteomes" id="UP001623349"/>
    </source>
</evidence>
<proteinExistence type="predicted"/>
<name>A0ABQ0EEJ8_APOSI</name>
<dbReference type="Proteomes" id="UP001623349">
    <property type="component" value="Unassembled WGS sequence"/>
</dbReference>
<sequence length="77" mass="8082">MEVFYRCYDLSSHSLGGTLAAVFTMLKEAVGILSREAGCPGPCLPSPRLPEDAGHQLVPRAETPAGPASTGPLLFLL</sequence>
<comment type="caution">
    <text evidence="1">The sequence shown here is derived from an EMBL/GenBank/DDBJ whole genome shotgun (WGS) entry which is preliminary data.</text>
</comment>